<dbReference type="Proteomes" id="UP000295807">
    <property type="component" value="Unassembled WGS sequence"/>
</dbReference>
<keyword evidence="3" id="KW-1185">Reference proteome</keyword>
<dbReference type="OrthoDB" id="9773381at2"/>
<protein>
    <submittedName>
        <fullName evidence="2">Uncharacterized protein DUF4835</fullName>
    </submittedName>
</protein>
<organism evidence="2 3">
    <name type="scientific">Anseongella ginsenosidimutans</name>
    <dbReference type="NCBI Taxonomy" id="496056"/>
    <lineage>
        <taxon>Bacteria</taxon>
        <taxon>Pseudomonadati</taxon>
        <taxon>Bacteroidota</taxon>
        <taxon>Sphingobacteriia</taxon>
        <taxon>Sphingobacteriales</taxon>
        <taxon>Sphingobacteriaceae</taxon>
        <taxon>Anseongella</taxon>
    </lineage>
</organism>
<feature type="signal peptide" evidence="1">
    <location>
        <begin position="1"/>
        <end position="22"/>
    </location>
</feature>
<proteinExistence type="predicted"/>
<dbReference type="AlphaFoldDB" id="A0A4R3KMB9"/>
<name>A0A4R3KMB9_9SPHI</name>
<gene>
    <name evidence="2" type="ORF">EDD80_11493</name>
</gene>
<feature type="chain" id="PRO_5020885866" evidence="1">
    <location>
        <begin position="23"/>
        <end position="310"/>
    </location>
</feature>
<dbReference type="InterPro" id="IPR032274">
    <property type="entry name" value="DUF4835"/>
</dbReference>
<reference evidence="2 3" key="1">
    <citation type="submission" date="2019-03" db="EMBL/GenBank/DDBJ databases">
        <title>Genomic Encyclopedia of Type Strains, Phase IV (KMG-IV): sequencing the most valuable type-strain genomes for metagenomic binning, comparative biology and taxonomic classification.</title>
        <authorList>
            <person name="Goeker M."/>
        </authorList>
    </citation>
    <scope>NUCLEOTIDE SEQUENCE [LARGE SCALE GENOMIC DNA]</scope>
    <source>
        <strain evidence="2 3">DSM 21100</strain>
    </source>
</reference>
<keyword evidence="1" id="KW-0732">Signal</keyword>
<dbReference type="EMBL" id="SMAD01000014">
    <property type="protein sequence ID" value="TCS85223.1"/>
    <property type="molecule type" value="Genomic_DNA"/>
</dbReference>
<evidence type="ECO:0000256" key="1">
    <source>
        <dbReference type="SAM" id="SignalP"/>
    </source>
</evidence>
<sequence length="310" mass="35409">MKCKPLSCLLLFFLALAGPVLSQDLYCRVQVSHPQIQTSDNSIFQSLQQAITDFMNNRKWTSDVFAPQERIEANIIITVSEWDGNTRFKASAQIQSYRPVYGTSYNSLVFTVNDENWEFNYSEQKPLEYALTGQNENLSLLLAYYANIIAGIDYDTFSNQGGSRFFLRAQNIVNQAQNNGSTGWRSFENTRNRYWLAENLLNTELKPIRELMYIYHHQGLDTFFENMPQGRSTLLENLELLRQANQNRPSSMLLQLFFTAKSDEIANILKQAAPGERSKAINLLVEIDPSNAEKYRSANTEEAGSVFSGQ</sequence>
<comment type="caution">
    <text evidence="2">The sequence shown here is derived from an EMBL/GenBank/DDBJ whole genome shotgun (WGS) entry which is preliminary data.</text>
</comment>
<dbReference type="RefSeq" id="WP_132130433.1">
    <property type="nucleotide sequence ID" value="NZ_CP042432.1"/>
</dbReference>
<accession>A0A4R3KMB9</accession>
<evidence type="ECO:0000313" key="3">
    <source>
        <dbReference type="Proteomes" id="UP000295807"/>
    </source>
</evidence>
<dbReference type="Pfam" id="PF16119">
    <property type="entry name" value="DUF4835"/>
    <property type="match status" value="1"/>
</dbReference>
<evidence type="ECO:0000313" key="2">
    <source>
        <dbReference type="EMBL" id="TCS85223.1"/>
    </source>
</evidence>